<dbReference type="Proteomes" id="UP000287547">
    <property type="component" value="Unassembled WGS sequence"/>
</dbReference>
<protein>
    <submittedName>
        <fullName evidence="1">Uncharacterized protein</fullName>
    </submittedName>
</protein>
<evidence type="ECO:0000313" key="1">
    <source>
        <dbReference type="EMBL" id="RSM79383.1"/>
    </source>
</evidence>
<comment type="caution">
    <text evidence="1">The sequence shown here is derived from an EMBL/GenBank/DDBJ whole genome shotgun (WGS) entry which is preliminary data.</text>
</comment>
<name>A0A428Z251_KIBAR</name>
<accession>A0A428Z251</accession>
<proteinExistence type="predicted"/>
<dbReference type="AlphaFoldDB" id="A0A428Z251"/>
<organism evidence="1 2">
    <name type="scientific">Kibdelosporangium aridum</name>
    <dbReference type="NCBI Taxonomy" id="2030"/>
    <lineage>
        <taxon>Bacteria</taxon>
        <taxon>Bacillati</taxon>
        <taxon>Actinomycetota</taxon>
        <taxon>Actinomycetes</taxon>
        <taxon>Pseudonocardiales</taxon>
        <taxon>Pseudonocardiaceae</taxon>
        <taxon>Kibdelosporangium</taxon>
    </lineage>
</organism>
<evidence type="ECO:0000313" key="2">
    <source>
        <dbReference type="Proteomes" id="UP000287547"/>
    </source>
</evidence>
<reference evidence="1 2" key="1">
    <citation type="submission" date="2018-05" db="EMBL/GenBank/DDBJ databases">
        <title>Evolution of GPA BGCs.</title>
        <authorList>
            <person name="Waglechner N."/>
            <person name="Wright G.D."/>
        </authorList>
    </citation>
    <scope>NUCLEOTIDE SEQUENCE [LARGE SCALE GENOMIC DNA]</scope>
    <source>
        <strain evidence="1 2">A82846</strain>
    </source>
</reference>
<dbReference type="EMBL" id="QHKI01000033">
    <property type="protein sequence ID" value="RSM79383.1"/>
    <property type="molecule type" value="Genomic_DNA"/>
</dbReference>
<gene>
    <name evidence="1" type="ORF">DMH04_32055</name>
</gene>
<sequence>MCDAFGEPQDEVAPVQPFRNFDQLAQQWLRRPHRRLGHSSPIRGRCRQS</sequence>